<dbReference type="Pfam" id="PF06054">
    <property type="entry name" value="CoiA_nuc"/>
    <property type="match status" value="1"/>
</dbReference>
<dbReference type="EMBL" id="QFOD01000005">
    <property type="protein sequence ID" value="PZP33925.1"/>
    <property type="molecule type" value="Genomic_DNA"/>
</dbReference>
<dbReference type="InterPro" id="IPR010330">
    <property type="entry name" value="CoiA_nuc"/>
</dbReference>
<feature type="domain" description="Competence protein CoiA nuclease-like" evidence="1">
    <location>
        <begin position="69"/>
        <end position="152"/>
    </location>
</feature>
<evidence type="ECO:0000313" key="3">
    <source>
        <dbReference type="Proteomes" id="UP000249633"/>
    </source>
</evidence>
<gene>
    <name evidence="2" type="ORF">DI603_07555</name>
</gene>
<name>A0A2W5DPU3_9BURK</name>
<sequence length="377" mass="42126">MPLSCKSGDKAICSIDYDDPRWDELRALNAADDRLRLNCCGSRVTLKTSKLGTRFFAHKQRGDCTSAAETAEHLFVKACIARAIAGTGWDVETEVRGSAPDGSLWVADVMASRGTHRIAFEAQWSPQTREETAQRQERYRTSGVRGLWLMSRPNGIQVSKEVPSLLIEVDLQAQAAWVRIPAESPWHLTDHQARNAANLWSQRIELGRFVQGCIARKFVWAPGLNQRIPLEIWAAEEDCWRCRKPTSIITRLDFRVDQLVPGAQQISLKIEDFDSPAGTSALTEALQQADLKSHGIGAVRSRFSRTRGSAYLSNGCVHCDALQGAFFEHEIFCDAEPTLTVECLMAEGLFTEEVRETPFRWAFDESFRAPAQDPADA</sequence>
<protein>
    <recommendedName>
        <fullName evidence="1">Competence protein CoiA nuclease-like domain-containing protein</fullName>
    </recommendedName>
</protein>
<dbReference type="AlphaFoldDB" id="A0A2W5DPU3"/>
<organism evidence="2 3">
    <name type="scientific">Roseateles depolymerans</name>
    <dbReference type="NCBI Taxonomy" id="76731"/>
    <lineage>
        <taxon>Bacteria</taxon>
        <taxon>Pseudomonadati</taxon>
        <taxon>Pseudomonadota</taxon>
        <taxon>Betaproteobacteria</taxon>
        <taxon>Burkholderiales</taxon>
        <taxon>Sphaerotilaceae</taxon>
        <taxon>Roseateles</taxon>
    </lineage>
</organism>
<evidence type="ECO:0000259" key="1">
    <source>
        <dbReference type="Pfam" id="PF06054"/>
    </source>
</evidence>
<proteinExistence type="predicted"/>
<reference evidence="2 3" key="1">
    <citation type="submission" date="2017-08" db="EMBL/GenBank/DDBJ databases">
        <title>Infants hospitalized years apart are colonized by the same room-sourced microbial strains.</title>
        <authorList>
            <person name="Brooks B."/>
            <person name="Olm M.R."/>
            <person name="Firek B.A."/>
            <person name="Baker R."/>
            <person name="Thomas B.C."/>
            <person name="Morowitz M.J."/>
            <person name="Banfield J.F."/>
        </authorList>
    </citation>
    <scope>NUCLEOTIDE SEQUENCE [LARGE SCALE GENOMIC DNA]</scope>
    <source>
        <strain evidence="2">S2_012_000_R2_81</strain>
    </source>
</reference>
<evidence type="ECO:0000313" key="2">
    <source>
        <dbReference type="EMBL" id="PZP33925.1"/>
    </source>
</evidence>
<comment type="caution">
    <text evidence="2">The sequence shown here is derived from an EMBL/GenBank/DDBJ whole genome shotgun (WGS) entry which is preliminary data.</text>
</comment>
<accession>A0A2W5DPU3</accession>
<dbReference type="Proteomes" id="UP000249633">
    <property type="component" value="Unassembled WGS sequence"/>
</dbReference>